<keyword evidence="8" id="KW-1185">Reference proteome</keyword>
<keyword evidence="3" id="KW-0325">Glycoprotein</keyword>
<dbReference type="Proteomes" id="UP000887458">
    <property type="component" value="Unassembled WGS sequence"/>
</dbReference>
<dbReference type="InterPro" id="IPR002018">
    <property type="entry name" value="CarbesteraseB"/>
</dbReference>
<dbReference type="InterPro" id="IPR051093">
    <property type="entry name" value="Neuroligin/BSAL"/>
</dbReference>
<sequence length="582" mass="66830">MIMESLFIRLLFGLCPLIIMVTGAGADSIQMNPIVSTTSGRLIGQKTLIHNGDGEIYQFFGIPYAQPPIGENRFEKPKELSTNSSEQLLLTNQLKPTCMQMKHLAKTINPLLDLDEIHNISEDCLYLNIYVPIVEQKDLPLPVMVWIPGEGYDFADARQFDGSYLASIGKVIVITVQYRVGVFGFLKNNAGIWDQLMALKWIKQNIGEFGGNVNDITVFGRFSGSMSISILLSSKYVIEQQQQSSLFNRAILMSGIAVGNWVFDNKHDDKIEQFLSNQGCNNIDCMKIISAKQILDTSGYGWKPFIDTDLIEDKPLDAVRKGKFAKNIQSIMLGTNQFEGNLCLIKHLAMDESFYGKLIQNNISQQEFERIIHEDLQMFYGDDYHVNNYRANVINNRDNYVKFCSELLIDSHMQEYQNILQQRIYYDKNYRLRNIYRYKVDYKPSFSIAPEFINSSIHGDDVLLAFGLAFKNPYISNENDQQISKQMIELFSEFARNGQPKSITNNGFIEIKSESKFDNHNCQQWKQLKENPILALTFISLAIIFICMLIFACQTLIKQQFPFNKQQTCQQMKHLLQQQQQC</sequence>
<evidence type="ECO:0000256" key="4">
    <source>
        <dbReference type="SAM" id="Phobius"/>
    </source>
</evidence>
<evidence type="ECO:0000313" key="7">
    <source>
        <dbReference type="EMBL" id="KAH9424449.1"/>
    </source>
</evidence>
<comment type="similarity">
    <text evidence="1">Belongs to the type-B carboxylesterase/lipase family.</text>
</comment>
<name>A0ABQ8JPB1_DERPT</name>
<feature type="domain" description="Carboxylesterase type B" evidence="6">
    <location>
        <begin position="32"/>
        <end position="531"/>
    </location>
</feature>
<proteinExistence type="inferred from homology"/>
<dbReference type="InterPro" id="IPR029058">
    <property type="entry name" value="AB_hydrolase_fold"/>
</dbReference>
<feature type="chain" id="PRO_5045278292" evidence="5">
    <location>
        <begin position="27"/>
        <end position="582"/>
    </location>
</feature>
<dbReference type="Pfam" id="PF00135">
    <property type="entry name" value="COesterase"/>
    <property type="match status" value="1"/>
</dbReference>
<comment type="caution">
    <text evidence="7">The sequence shown here is derived from an EMBL/GenBank/DDBJ whole genome shotgun (WGS) entry which is preliminary data.</text>
</comment>
<evidence type="ECO:0000256" key="1">
    <source>
        <dbReference type="ARBA" id="ARBA00005964"/>
    </source>
</evidence>
<evidence type="ECO:0000256" key="3">
    <source>
        <dbReference type="ARBA" id="ARBA00023180"/>
    </source>
</evidence>
<evidence type="ECO:0000256" key="2">
    <source>
        <dbReference type="ARBA" id="ARBA00022729"/>
    </source>
</evidence>
<keyword evidence="4" id="KW-0812">Transmembrane</keyword>
<keyword evidence="4" id="KW-1133">Transmembrane helix</keyword>
<keyword evidence="4" id="KW-0472">Membrane</keyword>
<evidence type="ECO:0000256" key="5">
    <source>
        <dbReference type="SAM" id="SignalP"/>
    </source>
</evidence>
<dbReference type="PANTHER" id="PTHR43903">
    <property type="entry name" value="NEUROLIGIN"/>
    <property type="match status" value="1"/>
</dbReference>
<evidence type="ECO:0000259" key="6">
    <source>
        <dbReference type="Pfam" id="PF00135"/>
    </source>
</evidence>
<gene>
    <name evidence="7" type="primary">CES5A_2</name>
    <name evidence="7" type="ORF">DERP_004634</name>
</gene>
<organism evidence="7 8">
    <name type="scientific">Dermatophagoides pteronyssinus</name>
    <name type="common">European house dust mite</name>
    <dbReference type="NCBI Taxonomy" id="6956"/>
    <lineage>
        <taxon>Eukaryota</taxon>
        <taxon>Metazoa</taxon>
        <taxon>Ecdysozoa</taxon>
        <taxon>Arthropoda</taxon>
        <taxon>Chelicerata</taxon>
        <taxon>Arachnida</taxon>
        <taxon>Acari</taxon>
        <taxon>Acariformes</taxon>
        <taxon>Sarcoptiformes</taxon>
        <taxon>Astigmata</taxon>
        <taxon>Psoroptidia</taxon>
        <taxon>Analgoidea</taxon>
        <taxon>Pyroglyphidae</taxon>
        <taxon>Dermatophagoidinae</taxon>
        <taxon>Dermatophagoides</taxon>
    </lineage>
</organism>
<dbReference type="InterPro" id="IPR019819">
    <property type="entry name" value="Carboxylesterase_B_CS"/>
</dbReference>
<protein>
    <submittedName>
        <fullName evidence="7">Carboxylesterase 5A</fullName>
    </submittedName>
</protein>
<accession>A0ABQ8JPB1</accession>
<dbReference type="SUPFAM" id="SSF53474">
    <property type="entry name" value="alpha/beta-Hydrolases"/>
    <property type="match status" value="1"/>
</dbReference>
<keyword evidence="2 5" id="KW-0732">Signal</keyword>
<dbReference type="PROSITE" id="PS00941">
    <property type="entry name" value="CARBOXYLESTERASE_B_2"/>
    <property type="match status" value="1"/>
</dbReference>
<feature type="transmembrane region" description="Helical" evidence="4">
    <location>
        <begin position="533"/>
        <end position="557"/>
    </location>
</feature>
<feature type="signal peptide" evidence="5">
    <location>
        <begin position="1"/>
        <end position="26"/>
    </location>
</feature>
<dbReference type="EMBL" id="NJHN03000029">
    <property type="protein sequence ID" value="KAH9424449.1"/>
    <property type="molecule type" value="Genomic_DNA"/>
</dbReference>
<evidence type="ECO:0000313" key="8">
    <source>
        <dbReference type="Proteomes" id="UP000887458"/>
    </source>
</evidence>
<reference evidence="7 8" key="2">
    <citation type="journal article" date="2022" name="Mol. Biol. Evol.">
        <title>Comparative Genomics Reveals Insights into the Divergent Evolution of Astigmatic Mites and Household Pest Adaptations.</title>
        <authorList>
            <person name="Xiong Q."/>
            <person name="Wan A.T."/>
            <person name="Liu X."/>
            <person name="Fung C.S."/>
            <person name="Xiao X."/>
            <person name="Malainual N."/>
            <person name="Hou J."/>
            <person name="Wang L."/>
            <person name="Wang M."/>
            <person name="Yang K.Y."/>
            <person name="Cui Y."/>
            <person name="Leung E.L."/>
            <person name="Nong W."/>
            <person name="Shin S.K."/>
            <person name="Au S.W."/>
            <person name="Jeong K.Y."/>
            <person name="Chew F.T."/>
            <person name="Hui J.H."/>
            <person name="Leung T.F."/>
            <person name="Tungtrongchitr A."/>
            <person name="Zhong N."/>
            <person name="Liu Z."/>
            <person name="Tsui S.K."/>
        </authorList>
    </citation>
    <scope>NUCLEOTIDE SEQUENCE [LARGE SCALE GENOMIC DNA]</scope>
    <source>
        <strain evidence="7">Derp</strain>
    </source>
</reference>
<dbReference type="Gene3D" id="3.40.50.1820">
    <property type="entry name" value="alpha/beta hydrolase"/>
    <property type="match status" value="1"/>
</dbReference>
<reference evidence="7 8" key="1">
    <citation type="journal article" date="2018" name="J. Allergy Clin. Immunol.">
        <title>High-quality assembly of Dermatophagoides pteronyssinus genome and transcriptome reveals a wide range of novel allergens.</title>
        <authorList>
            <person name="Liu X.Y."/>
            <person name="Yang K.Y."/>
            <person name="Wang M.Q."/>
            <person name="Kwok J.S."/>
            <person name="Zeng X."/>
            <person name="Yang Z."/>
            <person name="Xiao X.J."/>
            <person name="Lau C.P."/>
            <person name="Li Y."/>
            <person name="Huang Z.M."/>
            <person name="Ba J.G."/>
            <person name="Yim A.K."/>
            <person name="Ouyang C.Y."/>
            <person name="Ngai S.M."/>
            <person name="Chan T.F."/>
            <person name="Leung E.L."/>
            <person name="Liu L."/>
            <person name="Liu Z.G."/>
            <person name="Tsui S.K."/>
        </authorList>
    </citation>
    <scope>NUCLEOTIDE SEQUENCE [LARGE SCALE GENOMIC DNA]</scope>
    <source>
        <strain evidence="7">Derp</strain>
    </source>
</reference>